<feature type="transmembrane region" description="Helical" evidence="5">
    <location>
        <begin position="170"/>
        <end position="190"/>
    </location>
</feature>
<dbReference type="InterPro" id="IPR036259">
    <property type="entry name" value="MFS_trans_sf"/>
</dbReference>
<feature type="transmembrane region" description="Helical" evidence="5">
    <location>
        <begin position="302"/>
        <end position="326"/>
    </location>
</feature>
<feature type="transmembrane region" description="Helical" evidence="5">
    <location>
        <begin position="263"/>
        <end position="281"/>
    </location>
</feature>
<feature type="transmembrane region" description="Helical" evidence="5">
    <location>
        <begin position="428"/>
        <end position="448"/>
    </location>
</feature>
<evidence type="ECO:0000256" key="3">
    <source>
        <dbReference type="ARBA" id="ARBA00022989"/>
    </source>
</evidence>
<feature type="transmembrane region" description="Helical" evidence="5">
    <location>
        <begin position="522"/>
        <end position="539"/>
    </location>
</feature>
<comment type="subcellular location">
    <subcellularLocation>
        <location evidence="1">Membrane</location>
        <topology evidence="1">Multi-pass membrane protein</topology>
    </subcellularLocation>
</comment>
<dbReference type="EMBL" id="QRUU01000032">
    <property type="protein sequence ID" value="RGR95794.1"/>
    <property type="molecule type" value="Genomic_DNA"/>
</dbReference>
<dbReference type="GO" id="GO:0005886">
    <property type="term" value="C:plasma membrane"/>
    <property type="evidence" value="ECO:0007669"/>
    <property type="project" value="TreeGrafter"/>
</dbReference>
<organism evidence="6 7">
    <name type="scientific">Phocaeicola coprocola</name>
    <dbReference type="NCBI Taxonomy" id="310298"/>
    <lineage>
        <taxon>Bacteria</taxon>
        <taxon>Pseudomonadati</taxon>
        <taxon>Bacteroidota</taxon>
        <taxon>Bacteroidia</taxon>
        <taxon>Bacteroidales</taxon>
        <taxon>Bacteroidaceae</taxon>
        <taxon>Phocaeicola</taxon>
    </lineage>
</organism>
<feature type="transmembrane region" description="Helical" evidence="5">
    <location>
        <begin position="107"/>
        <end position="132"/>
    </location>
</feature>
<dbReference type="SUPFAM" id="SSF103473">
    <property type="entry name" value="MFS general substrate transporter"/>
    <property type="match status" value="2"/>
</dbReference>
<evidence type="ECO:0000313" key="7">
    <source>
        <dbReference type="Proteomes" id="UP000285864"/>
    </source>
</evidence>
<dbReference type="PANTHER" id="PTHR23501:SF5">
    <property type="entry name" value="TRANSPORT PROTEIN"/>
    <property type="match status" value="1"/>
</dbReference>
<evidence type="ECO:0000256" key="4">
    <source>
        <dbReference type="ARBA" id="ARBA00023136"/>
    </source>
</evidence>
<feature type="transmembrane region" description="Helical" evidence="5">
    <location>
        <begin position="338"/>
        <end position="358"/>
    </location>
</feature>
<feature type="transmembrane region" description="Helical" evidence="5">
    <location>
        <begin position="230"/>
        <end position="251"/>
    </location>
</feature>
<comment type="caution">
    <text evidence="6">The sequence shown here is derived from an EMBL/GenBank/DDBJ whole genome shotgun (WGS) entry which is preliminary data.</text>
</comment>
<keyword evidence="4 5" id="KW-0472">Membrane</keyword>
<evidence type="ECO:0000313" key="6">
    <source>
        <dbReference type="EMBL" id="RGR95794.1"/>
    </source>
</evidence>
<evidence type="ECO:0000256" key="2">
    <source>
        <dbReference type="ARBA" id="ARBA00022692"/>
    </source>
</evidence>
<dbReference type="AlphaFoldDB" id="A0A412GLY5"/>
<keyword evidence="3 5" id="KW-1133">Transmembrane helix</keyword>
<name>A0A412GLY5_9BACT</name>
<feature type="transmembrane region" description="Helical" evidence="5">
    <location>
        <begin position="196"/>
        <end position="218"/>
    </location>
</feature>
<dbReference type="Gene3D" id="1.20.1250.20">
    <property type="entry name" value="MFS general substrate transporter like domains"/>
    <property type="match status" value="1"/>
</dbReference>
<dbReference type="GO" id="GO:0022857">
    <property type="term" value="F:transmembrane transporter activity"/>
    <property type="evidence" value="ECO:0007669"/>
    <property type="project" value="TreeGrafter"/>
</dbReference>
<reference evidence="6 7" key="1">
    <citation type="submission" date="2018-08" db="EMBL/GenBank/DDBJ databases">
        <title>A genome reference for cultivated species of the human gut microbiota.</title>
        <authorList>
            <person name="Zou Y."/>
            <person name="Xue W."/>
            <person name="Luo G."/>
        </authorList>
    </citation>
    <scope>NUCLEOTIDE SEQUENCE [LARGE SCALE GENOMIC DNA]</scope>
    <source>
        <strain evidence="6 7">AF24-2</strain>
    </source>
</reference>
<evidence type="ECO:0000256" key="5">
    <source>
        <dbReference type="SAM" id="Phobius"/>
    </source>
</evidence>
<accession>A0A412GLY5</accession>
<feature type="transmembrane region" description="Helical" evidence="5">
    <location>
        <begin position="84"/>
        <end position="101"/>
    </location>
</feature>
<dbReference type="RefSeq" id="WP_118484406.1">
    <property type="nucleotide sequence ID" value="NZ_QRUU01000032.1"/>
</dbReference>
<dbReference type="PANTHER" id="PTHR23501">
    <property type="entry name" value="MAJOR FACILITATOR SUPERFAMILY"/>
    <property type="match status" value="1"/>
</dbReference>
<keyword evidence="2 5" id="KW-0812">Transmembrane</keyword>
<sequence>MPSCPKNYPFYNWVPKPLGILILLLLFIPILTASGVYTVNSGEMLSGLGIQSEHIQFVGFLTSVGMAAFSPFFYELVCIRREKMMCIVGFSLLYILSYVCAKTDSIYLLAVCSVVMGFLRMVLMMVNLFTLIKYAFKMEATRNITPGNEPVDGEGWDKLDREKSTSMPTIYLFFMILGQIGTSLTAWLAYEYEWQYVYYFMMGALLLSILVVFITMPFHKYVGKRFPINLRKFGSVVIFCVMCSAAIYVLVYGKVLDWYDSPSICWATATAVVFAILFVYMERNHNSPYFLMDVFKLRSIRMGILLFLLLMIFNSSVMFVSVFAGVGMKIDNWQNASLNNWSIAGYFIGCIIAIAMGSKGVHLKYLFSMGFVLIGLSSLFMYFEVQTDGLYERMKYPVIIRSAGMMLLYSLTAVHANQRMPYKYLSTWICIMLTVRMVLGPGAGTAIYTNVMQHRQQHYVTRFAHDMDQLNTEVAASYNQTVQGMMYQGKSEKEAHNMAALSTKGRVQVQATLAAVKEMSGWTFYGCMACAVLMLVIPWRKRKLDLQT</sequence>
<evidence type="ECO:0000256" key="1">
    <source>
        <dbReference type="ARBA" id="ARBA00004141"/>
    </source>
</evidence>
<gene>
    <name evidence="6" type="ORF">DWY20_08435</name>
</gene>
<feature type="transmembrane region" description="Helical" evidence="5">
    <location>
        <begin position="57"/>
        <end position="77"/>
    </location>
</feature>
<protein>
    <submittedName>
        <fullName evidence="6">MFS transporter</fullName>
    </submittedName>
</protein>
<proteinExistence type="predicted"/>
<keyword evidence="7" id="KW-1185">Reference proteome</keyword>
<dbReference type="Proteomes" id="UP000285864">
    <property type="component" value="Unassembled WGS sequence"/>
</dbReference>
<feature type="transmembrane region" description="Helical" evidence="5">
    <location>
        <begin position="365"/>
        <end position="383"/>
    </location>
</feature>
<feature type="transmembrane region" description="Helical" evidence="5">
    <location>
        <begin position="398"/>
        <end position="416"/>
    </location>
</feature>